<protein>
    <submittedName>
        <fullName evidence="2">DUF1223 domain-containing protein</fullName>
    </submittedName>
</protein>
<proteinExistence type="predicted"/>
<evidence type="ECO:0000256" key="1">
    <source>
        <dbReference type="SAM" id="SignalP"/>
    </source>
</evidence>
<comment type="caution">
    <text evidence="2">The sequence shown here is derived from an EMBL/GenBank/DDBJ whole genome shotgun (WGS) entry which is preliminary data.</text>
</comment>
<dbReference type="Pfam" id="PF06764">
    <property type="entry name" value="DUF1223"/>
    <property type="match status" value="1"/>
</dbReference>
<gene>
    <name evidence="2" type="ORF">J7I42_01425</name>
</gene>
<evidence type="ECO:0000313" key="2">
    <source>
        <dbReference type="EMBL" id="MBO9198903.1"/>
    </source>
</evidence>
<dbReference type="InterPro" id="IPR036249">
    <property type="entry name" value="Thioredoxin-like_sf"/>
</dbReference>
<accession>A0ABS3YLY8</accession>
<name>A0ABS3YLY8_9BACT</name>
<keyword evidence="3" id="KW-1185">Reference proteome</keyword>
<organism evidence="2 3">
    <name type="scientific">Niastella soli</name>
    <dbReference type="NCBI Taxonomy" id="2821487"/>
    <lineage>
        <taxon>Bacteria</taxon>
        <taxon>Pseudomonadati</taxon>
        <taxon>Bacteroidota</taxon>
        <taxon>Chitinophagia</taxon>
        <taxon>Chitinophagales</taxon>
        <taxon>Chitinophagaceae</taxon>
        <taxon>Niastella</taxon>
    </lineage>
</organism>
<evidence type="ECO:0000313" key="3">
    <source>
        <dbReference type="Proteomes" id="UP000677244"/>
    </source>
</evidence>
<dbReference type="EMBL" id="JAGHKO010000001">
    <property type="protein sequence ID" value="MBO9198903.1"/>
    <property type="molecule type" value="Genomic_DNA"/>
</dbReference>
<feature type="signal peptide" evidence="1">
    <location>
        <begin position="1"/>
        <end position="29"/>
    </location>
</feature>
<dbReference type="PANTHER" id="PTHR36057:SF1">
    <property type="entry name" value="LIPOPROTEIN LIPID ATTACHMENT SITE-LIKE PROTEIN, PUTATIVE (DUF1223)-RELATED"/>
    <property type="match status" value="1"/>
</dbReference>
<dbReference type="PANTHER" id="PTHR36057">
    <property type="match status" value="1"/>
</dbReference>
<reference evidence="2 3" key="1">
    <citation type="submission" date="2021-03" db="EMBL/GenBank/DDBJ databases">
        <title>Assistant Professor.</title>
        <authorList>
            <person name="Huq M.A."/>
        </authorList>
    </citation>
    <scope>NUCLEOTIDE SEQUENCE [LARGE SCALE GENOMIC DNA]</scope>
    <source>
        <strain evidence="2 3">MAH-29</strain>
    </source>
</reference>
<dbReference type="RefSeq" id="WP_209136987.1">
    <property type="nucleotide sequence ID" value="NZ_JAGHKO010000001.1"/>
</dbReference>
<keyword evidence="1" id="KW-0732">Signal</keyword>
<sequence length="262" mass="28425">MNWTKIKKAAGCVAISGVAVCALSLNDVACQTPAADKQNQQLVKGDNKGFALVELYTSEGCSSCPPADKLLEKLESENAGKPVYVVAFHVDYWNHLGWKDKFSTSEFTARQRQYSDWMNLETIYTPQVVVNGVSEYVGSNERSIVKAIDASLSQGAENALTLQGKIDSGKVQVSYEVTGPQKNKVLFLALVQKKASSNVMAGENEGRKLSHVQIVRDLIPVEIKDKSATISIPAELNQAGWELIGFVQNKGNGSITAAARMN</sequence>
<dbReference type="SUPFAM" id="SSF52833">
    <property type="entry name" value="Thioredoxin-like"/>
    <property type="match status" value="1"/>
</dbReference>
<dbReference type="Proteomes" id="UP000677244">
    <property type="component" value="Unassembled WGS sequence"/>
</dbReference>
<feature type="chain" id="PRO_5046307049" evidence="1">
    <location>
        <begin position="30"/>
        <end position="262"/>
    </location>
</feature>
<dbReference type="InterPro" id="IPR010634">
    <property type="entry name" value="DUF1223"/>
</dbReference>